<comment type="caution">
    <text evidence="1">The sequence shown here is derived from an EMBL/GenBank/DDBJ whole genome shotgun (WGS) entry which is preliminary data.</text>
</comment>
<dbReference type="PANTHER" id="PTHR33116:SF84">
    <property type="entry name" value="RNA-DIRECTED DNA POLYMERASE"/>
    <property type="match status" value="1"/>
</dbReference>
<proteinExistence type="predicted"/>
<gene>
    <name evidence="1" type="ORF">CTI12_AA212570</name>
</gene>
<accession>A0A2U1NYW5</accession>
<keyword evidence="1" id="KW-0808">Transferase</keyword>
<evidence type="ECO:0000313" key="1">
    <source>
        <dbReference type="EMBL" id="PWA78620.1"/>
    </source>
</evidence>
<sequence length="119" mass="13826">MDHLFFNCKFSRGVWDKVKSRAKIHNHQSTWDDTVQELGNGDMSNTIGSVVLRLCFAACVYSIWYERNCRIFRDEKKEPDDVAKSILENVKLKLMSLKLKDSVAVRIVEKEWGIVCKKS</sequence>
<evidence type="ECO:0000313" key="2">
    <source>
        <dbReference type="Proteomes" id="UP000245207"/>
    </source>
</evidence>
<keyword evidence="1" id="KW-0548">Nucleotidyltransferase</keyword>
<dbReference type="EMBL" id="PKPP01001961">
    <property type="protein sequence ID" value="PWA78620.1"/>
    <property type="molecule type" value="Genomic_DNA"/>
</dbReference>
<reference evidence="1 2" key="1">
    <citation type="journal article" date="2018" name="Mol. Plant">
        <title>The genome of Artemisia annua provides insight into the evolution of Asteraceae family and artemisinin biosynthesis.</title>
        <authorList>
            <person name="Shen Q."/>
            <person name="Zhang L."/>
            <person name="Liao Z."/>
            <person name="Wang S."/>
            <person name="Yan T."/>
            <person name="Shi P."/>
            <person name="Liu M."/>
            <person name="Fu X."/>
            <person name="Pan Q."/>
            <person name="Wang Y."/>
            <person name="Lv Z."/>
            <person name="Lu X."/>
            <person name="Zhang F."/>
            <person name="Jiang W."/>
            <person name="Ma Y."/>
            <person name="Chen M."/>
            <person name="Hao X."/>
            <person name="Li L."/>
            <person name="Tang Y."/>
            <person name="Lv G."/>
            <person name="Zhou Y."/>
            <person name="Sun X."/>
            <person name="Brodelius P.E."/>
            <person name="Rose J.K.C."/>
            <person name="Tang K."/>
        </authorList>
    </citation>
    <scope>NUCLEOTIDE SEQUENCE [LARGE SCALE GENOMIC DNA]</scope>
    <source>
        <strain evidence="2">cv. Huhao1</strain>
        <tissue evidence="1">Leaf</tissue>
    </source>
</reference>
<keyword evidence="2" id="KW-1185">Reference proteome</keyword>
<name>A0A2U1NYW5_ARTAN</name>
<keyword evidence="1" id="KW-0695">RNA-directed DNA polymerase</keyword>
<protein>
    <submittedName>
        <fullName evidence="1">Reverse transcriptase domain, Reverse transcriptase zinc-binding domain protein</fullName>
    </submittedName>
</protein>
<organism evidence="1 2">
    <name type="scientific">Artemisia annua</name>
    <name type="common">Sweet wormwood</name>
    <dbReference type="NCBI Taxonomy" id="35608"/>
    <lineage>
        <taxon>Eukaryota</taxon>
        <taxon>Viridiplantae</taxon>
        <taxon>Streptophyta</taxon>
        <taxon>Embryophyta</taxon>
        <taxon>Tracheophyta</taxon>
        <taxon>Spermatophyta</taxon>
        <taxon>Magnoliopsida</taxon>
        <taxon>eudicotyledons</taxon>
        <taxon>Gunneridae</taxon>
        <taxon>Pentapetalae</taxon>
        <taxon>asterids</taxon>
        <taxon>campanulids</taxon>
        <taxon>Asterales</taxon>
        <taxon>Asteraceae</taxon>
        <taxon>Asteroideae</taxon>
        <taxon>Anthemideae</taxon>
        <taxon>Artemisiinae</taxon>
        <taxon>Artemisia</taxon>
    </lineage>
</organism>
<dbReference type="PANTHER" id="PTHR33116">
    <property type="entry name" value="REVERSE TRANSCRIPTASE ZINC-BINDING DOMAIN-CONTAINING PROTEIN-RELATED-RELATED"/>
    <property type="match status" value="1"/>
</dbReference>
<dbReference type="OrthoDB" id="1302433at2759"/>
<dbReference type="Proteomes" id="UP000245207">
    <property type="component" value="Unassembled WGS sequence"/>
</dbReference>
<dbReference type="GO" id="GO:0003964">
    <property type="term" value="F:RNA-directed DNA polymerase activity"/>
    <property type="evidence" value="ECO:0007669"/>
    <property type="project" value="UniProtKB-KW"/>
</dbReference>
<dbReference type="AlphaFoldDB" id="A0A2U1NYW5"/>